<feature type="domain" description="N-acetyltransferase" evidence="1">
    <location>
        <begin position="25"/>
        <end position="82"/>
    </location>
</feature>
<dbReference type="Proteomes" id="UP000650424">
    <property type="component" value="Unassembled WGS sequence"/>
</dbReference>
<organism evidence="2 3">
    <name type="scientific">Undibacterium hunanense</name>
    <dbReference type="NCBI Taxonomy" id="2762292"/>
    <lineage>
        <taxon>Bacteria</taxon>
        <taxon>Pseudomonadati</taxon>
        <taxon>Pseudomonadota</taxon>
        <taxon>Betaproteobacteria</taxon>
        <taxon>Burkholderiales</taxon>
        <taxon>Oxalobacteraceae</taxon>
        <taxon>Undibacterium</taxon>
    </lineage>
</organism>
<reference evidence="2 3" key="1">
    <citation type="submission" date="2020-08" db="EMBL/GenBank/DDBJ databases">
        <title>Novel species isolated from subtropical streams in China.</title>
        <authorList>
            <person name="Lu H."/>
        </authorList>
    </citation>
    <scope>NUCLEOTIDE SEQUENCE [LARGE SCALE GENOMIC DNA]</scope>
    <source>
        <strain evidence="2 3">CY18W</strain>
    </source>
</reference>
<evidence type="ECO:0000313" key="2">
    <source>
        <dbReference type="EMBL" id="MBC3918025.1"/>
    </source>
</evidence>
<dbReference type="EMBL" id="JACOGF010000004">
    <property type="protein sequence ID" value="MBC3918025.1"/>
    <property type="molecule type" value="Genomic_DNA"/>
</dbReference>
<dbReference type="InterPro" id="IPR016181">
    <property type="entry name" value="Acyl_CoA_acyltransferase"/>
</dbReference>
<name>A0ABR6ZQ46_9BURK</name>
<dbReference type="Pfam" id="PF00583">
    <property type="entry name" value="Acetyltransf_1"/>
    <property type="match status" value="1"/>
</dbReference>
<sequence length="99" mass="10936">MINTIPCGNLAESLKICKQCSSTDQCSVQFNAFWDRQHVGALDCSVNGKHIHINVLYVKPAFREQGIAKALLNFLHADLPGREVSCQQTIKSGDTNHPL</sequence>
<dbReference type="InterPro" id="IPR000182">
    <property type="entry name" value="GNAT_dom"/>
</dbReference>
<evidence type="ECO:0000259" key="1">
    <source>
        <dbReference type="Pfam" id="PF00583"/>
    </source>
</evidence>
<dbReference type="CDD" id="cd04301">
    <property type="entry name" value="NAT_SF"/>
    <property type="match status" value="1"/>
</dbReference>
<evidence type="ECO:0000313" key="3">
    <source>
        <dbReference type="Proteomes" id="UP000650424"/>
    </source>
</evidence>
<accession>A0ABR6ZQ46</accession>
<dbReference type="Gene3D" id="3.40.630.30">
    <property type="match status" value="1"/>
</dbReference>
<proteinExistence type="predicted"/>
<gene>
    <name evidence="2" type="ORF">H8L32_11105</name>
</gene>
<keyword evidence="3" id="KW-1185">Reference proteome</keyword>
<comment type="caution">
    <text evidence="2">The sequence shown here is derived from an EMBL/GenBank/DDBJ whole genome shotgun (WGS) entry which is preliminary data.</text>
</comment>
<dbReference type="SUPFAM" id="SSF55729">
    <property type="entry name" value="Acyl-CoA N-acyltransferases (Nat)"/>
    <property type="match status" value="1"/>
</dbReference>
<dbReference type="RefSeq" id="WP_186947247.1">
    <property type="nucleotide sequence ID" value="NZ_JACOGF010000004.1"/>
</dbReference>
<protein>
    <submittedName>
        <fullName evidence="2">GNAT family N-acetyltransferase</fullName>
    </submittedName>
</protein>